<name>A0A518HCI6_9BACT</name>
<accession>A0A518HCI6</accession>
<feature type="region of interest" description="Disordered" evidence="1">
    <location>
        <begin position="41"/>
        <end position="84"/>
    </location>
</feature>
<evidence type="ECO:0000313" key="2">
    <source>
        <dbReference type="EMBL" id="QDV38550.1"/>
    </source>
</evidence>
<keyword evidence="3" id="KW-1185">Reference proteome</keyword>
<dbReference type="EMBL" id="CP036426">
    <property type="protein sequence ID" value="QDV38550.1"/>
    <property type="molecule type" value="Genomic_DNA"/>
</dbReference>
<sequence length="84" mass="8678">MASTRFRRARFGARPALRPGVEPLDGRVLLSVGLGPLPRPDPGPPVAAVGDSTAFTPPIGSDKGSITAPGLPRLGEEPIDYPGH</sequence>
<organism evidence="2 3">
    <name type="scientific">Tautonia plasticadhaerens</name>
    <dbReference type="NCBI Taxonomy" id="2527974"/>
    <lineage>
        <taxon>Bacteria</taxon>
        <taxon>Pseudomonadati</taxon>
        <taxon>Planctomycetota</taxon>
        <taxon>Planctomycetia</taxon>
        <taxon>Isosphaerales</taxon>
        <taxon>Isosphaeraceae</taxon>
        <taxon>Tautonia</taxon>
    </lineage>
</organism>
<dbReference type="RefSeq" id="WP_145277135.1">
    <property type="nucleotide sequence ID" value="NZ_CP036426.1"/>
</dbReference>
<evidence type="ECO:0000313" key="3">
    <source>
        <dbReference type="Proteomes" id="UP000317835"/>
    </source>
</evidence>
<dbReference type="KEGG" id="tpla:ElP_65050"/>
<gene>
    <name evidence="2" type="ORF">ElP_65050</name>
</gene>
<evidence type="ECO:0000256" key="1">
    <source>
        <dbReference type="SAM" id="MobiDB-lite"/>
    </source>
</evidence>
<dbReference type="AlphaFoldDB" id="A0A518HCI6"/>
<proteinExistence type="predicted"/>
<reference evidence="2 3" key="1">
    <citation type="submission" date="2019-02" db="EMBL/GenBank/DDBJ databases">
        <title>Deep-cultivation of Planctomycetes and their phenomic and genomic characterization uncovers novel biology.</title>
        <authorList>
            <person name="Wiegand S."/>
            <person name="Jogler M."/>
            <person name="Boedeker C."/>
            <person name="Pinto D."/>
            <person name="Vollmers J."/>
            <person name="Rivas-Marin E."/>
            <person name="Kohn T."/>
            <person name="Peeters S.H."/>
            <person name="Heuer A."/>
            <person name="Rast P."/>
            <person name="Oberbeckmann S."/>
            <person name="Bunk B."/>
            <person name="Jeske O."/>
            <person name="Meyerdierks A."/>
            <person name="Storesund J.E."/>
            <person name="Kallscheuer N."/>
            <person name="Luecker S."/>
            <person name="Lage O.M."/>
            <person name="Pohl T."/>
            <person name="Merkel B.J."/>
            <person name="Hornburger P."/>
            <person name="Mueller R.-W."/>
            <person name="Bruemmer F."/>
            <person name="Labrenz M."/>
            <person name="Spormann A.M."/>
            <person name="Op den Camp H."/>
            <person name="Overmann J."/>
            <person name="Amann R."/>
            <person name="Jetten M.S.M."/>
            <person name="Mascher T."/>
            <person name="Medema M.H."/>
            <person name="Devos D.P."/>
            <person name="Kaster A.-K."/>
            <person name="Ovreas L."/>
            <person name="Rohde M."/>
            <person name="Galperin M.Y."/>
            <person name="Jogler C."/>
        </authorList>
    </citation>
    <scope>NUCLEOTIDE SEQUENCE [LARGE SCALE GENOMIC DNA]</scope>
    <source>
        <strain evidence="2 3">ElP</strain>
    </source>
</reference>
<protein>
    <submittedName>
        <fullName evidence="2">Uncharacterized protein</fullName>
    </submittedName>
</protein>
<dbReference type="Proteomes" id="UP000317835">
    <property type="component" value="Chromosome"/>
</dbReference>